<sequence>MAQYPQRIGEPDCRDYLRTGRCKYGDSCKYHHPPNVQSGGGIKTPLNPSEPPFPIRPNEPPCQYYLKHGTCKFGQTCKFHHPPNVVAASGSNSLPGTVLVNVGGMNILTKPCQPNTQGGRGQHILLNTNGAEITDHSQQGQMLQILPQRPTEPDCIYFLRNGRCKYGATCKYHHPMGATSAQQFEPNESGRKHQTIQLQLQSHAMTGRGRAYSTGSVSEVNNIRALQLVQQSSAGHGPHGRNAHSQQYVNNSSTGPTHILVADGPIAVMTVDQRAPAPASYHQVSNVGGQLYTQPAGSSGSDVGDNLHEHSPLMTSSVASSYETAASSYEFMAQGNVSQQIPIDAGGALWQRTNSQQHLSSMGGPHRQGNDTLRPSGSGNSLHAYQTADTISASQTHGHYGSISNNRVHGARTTGGMTNDGFFQHPPSSLRRAVDAASRSSQQQEQERRLRAVSVSSVGSTGESSLMYSSVNEDVASTGHEPIARGWPSSASLPTSTIHIAPDRNQTLWEEQDPNRDVRYCHDSTNPDISENVLPTNMARRQNSGNFRSHAANNSKVSQREDKHSNLEDDGLSLMASALLNMLDTPDEDGNQQQTQQEPVAAANFHADSTSNHVSLSTSRRKPSSSTPATPNFGNIGRPRTTMFVDDTAHINANIGDHPLQYGTGQFSQMYFQNSHSSQMLGVDFTGNSLPSYHQVQYPEARFCVEVAGSDQKSSLSDRANALPARWSPTLCETDSGTRQLERNAQSVSALQRPPSTPHSASQAPPNIGLFLS</sequence>
<dbReference type="PROSITE" id="PS50103">
    <property type="entry name" value="ZF_C3H1"/>
    <property type="match status" value="3"/>
</dbReference>
<proteinExistence type="predicted"/>
<evidence type="ECO:0000256" key="1">
    <source>
        <dbReference type="ARBA" id="ARBA00022723"/>
    </source>
</evidence>
<feature type="zinc finger region" description="C3H1-type" evidence="5">
    <location>
        <begin position="56"/>
        <end position="84"/>
    </location>
</feature>
<feature type="domain" description="C3H1-type" evidence="7">
    <location>
        <begin position="7"/>
        <end position="35"/>
    </location>
</feature>
<evidence type="ECO:0000256" key="6">
    <source>
        <dbReference type="SAM" id="MobiDB-lite"/>
    </source>
</evidence>
<dbReference type="PANTHER" id="PTHR12506:SF50">
    <property type="entry name" value="ZINC FINGER CCCH DOMAIN-CONTAINING PROTEIN 26"/>
    <property type="match status" value="1"/>
</dbReference>
<evidence type="ECO:0000256" key="5">
    <source>
        <dbReference type="PROSITE-ProRule" id="PRU00723"/>
    </source>
</evidence>
<feature type="zinc finger region" description="C3H1-type" evidence="5">
    <location>
        <begin position="7"/>
        <end position="35"/>
    </location>
</feature>
<feature type="domain" description="C3H1-type" evidence="7">
    <location>
        <begin position="149"/>
        <end position="177"/>
    </location>
</feature>
<evidence type="ECO:0000256" key="4">
    <source>
        <dbReference type="ARBA" id="ARBA00023125"/>
    </source>
</evidence>
<keyword evidence="2 5" id="KW-0863">Zinc-finger</keyword>
<protein>
    <recommendedName>
        <fullName evidence="7">C3H1-type domain-containing protein</fullName>
    </recommendedName>
</protein>
<feature type="region of interest" description="Disordered" evidence="6">
    <location>
        <begin position="544"/>
        <end position="566"/>
    </location>
</feature>
<evidence type="ECO:0000313" key="8">
    <source>
        <dbReference type="EMBL" id="CAE4586408.1"/>
    </source>
</evidence>
<organism evidence="9">
    <name type="scientific">Ditylum brightwellii</name>
    <dbReference type="NCBI Taxonomy" id="49249"/>
    <lineage>
        <taxon>Eukaryota</taxon>
        <taxon>Sar</taxon>
        <taxon>Stramenopiles</taxon>
        <taxon>Ochrophyta</taxon>
        <taxon>Bacillariophyta</taxon>
        <taxon>Mediophyceae</taxon>
        <taxon>Lithodesmiophycidae</taxon>
        <taxon>Lithodesmiales</taxon>
        <taxon>Lithodesmiaceae</taxon>
        <taxon>Ditylum</taxon>
    </lineage>
</organism>
<dbReference type="PANTHER" id="PTHR12506">
    <property type="entry name" value="PROTEIN PHOSPHATASE RELATED"/>
    <property type="match status" value="1"/>
</dbReference>
<dbReference type="SMART" id="SM00356">
    <property type="entry name" value="ZnF_C3H1"/>
    <property type="match status" value="3"/>
</dbReference>
<feature type="region of interest" description="Disordered" evidence="6">
    <location>
        <begin position="727"/>
        <end position="773"/>
    </location>
</feature>
<feature type="region of interest" description="Disordered" evidence="6">
    <location>
        <begin position="232"/>
        <end position="253"/>
    </location>
</feature>
<dbReference type="Gene3D" id="4.10.1000.10">
    <property type="entry name" value="Zinc finger, CCCH-type"/>
    <property type="match status" value="1"/>
</dbReference>
<accession>A0A6V2BBC7</accession>
<evidence type="ECO:0000259" key="7">
    <source>
        <dbReference type="PROSITE" id="PS50103"/>
    </source>
</evidence>
<dbReference type="GO" id="GO:0003729">
    <property type="term" value="F:mRNA binding"/>
    <property type="evidence" value="ECO:0007669"/>
    <property type="project" value="UniProtKB-ARBA"/>
</dbReference>
<evidence type="ECO:0000256" key="3">
    <source>
        <dbReference type="ARBA" id="ARBA00022833"/>
    </source>
</evidence>
<gene>
    <name evidence="8" type="ORF">DBRI00130_LOCUS4151</name>
    <name evidence="9" type="ORF">DBRI00130_LOCUS4152</name>
</gene>
<feature type="compositionally biased region" description="Polar residues" evidence="6">
    <location>
        <begin position="544"/>
        <end position="557"/>
    </location>
</feature>
<dbReference type="InterPro" id="IPR050974">
    <property type="entry name" value="Plant_ZF_CCCH"/>
</dbReference>
<dbReference type="GO" id="GO:0003677">
    <property type="term" value="F:DNA binding"/>
    <property type="evidence" value="ECO:0007669"/>
    <property type="project" value="UniProtKB-KW"/>
</dbReference>
<dbReference type="GO" id="GO:0008270">
    <property type="term" value="F:zinc ion binding"/>
    <property type="evidence" value="ECO:0007669"/>
    <property type="project" value="UniProtKB-KW"/>
</dbReference>
<keyword evidence="3 5" id="KW-0862">Zinc</keyword>
<keyword evidence="1 5" id="KW-0479">Metal-binding</keyword>
<feature type="compositionally biased region" description="Polar residues" evidence="6">
    <location>
        <begin position="243"/>
        <end position="253"/>
    </location>
</feature>
<keyword evidence="4" id="KW-0238">DNA-binding</keyword>
<dbReference type="EMBL" id="HBNS01005106">
    <property type="protein sequence ID" value="CAE4586408.1"/>
    <property type="molecule type" value="Transcribed_RNA"/>
</dbReference>
<reference evidence="9" key="1">
    <citation type="submission" date="2021-01" db="EMBL/GenBank/DDBJ databases">
        <authorList>
            <person name="Corre E."/>
            <person name="Pelletier E."/>
            <person name="Niang G."/>
            <person name="Scheremetjew M."/>
            <person name="Finn R."/>
            <person name="Kale V."/>
            <person name="Holt S."/>
            <person name="Cochrane G."/>
            <person name="Meng A."/>
            <person name="Brown T."/>
            <person name="Cohen L."/>
        </authorList>
    </citation>
    <scope>NUCLEOTIDE SEQUENCE</scope>
    <source>
        <strain evidence="9">GSO104</strain>
    </source>
</reference>
<dbReference type="Gene3D" id="2.30.30.1190">
    <property type="match status" value="1"/>
</dbReference>
<feature type="zinc finger region" description="C3H1-type" evidence="5">
    <location>
        <begin position="149"/>
        <end position="177"/>
    </location>
</feature>
<feature type="compositionally biased region" description="Low complexity" evidence="6">
    <location>
        <begin position="453"/>
        <end position="464"/>
    </location>
</feature>
<dbReference type="SUPFAM" id="SSF90229">
    <property type="entry name" value="CCCH zinc finger"/>
    <property type="match status" value="3"/>
</dbReference>
<feature type="region of interest" description="Disordered" evidence="6">
    <location>
        <begin position="354"/>
        <end position="464"/>
    </location>
</feature>
<dbReference type="InterPro" id="IPR036855">
    <property type="entry name" value="Znf_CCCH_sf"/>
</dbReference>
<feature type="compositionally biased region" description="Polar residues" evidence="6">
    <location>
        <begin position="370"/>
        <end position="407"/>
    </location>
</feature>
<dbReference type="AlphaFoldDB" id="A0A6V2BBC7"/>
<feature type="region of interest" description="Disordered" evidence="6">
    <location>
        <begin position="610"/>
        <end position="639"/>
    </location>
</feature>
<feature type="domain" description="C3H1-type" evidence="7">
    <location>
        <begin position="56"/>
        <end position="84"/>
    </location>
</feature>
<feature type="compositionally biased region" description="Polar residues" evidence="6">
    <location>
        <begin position="731"/>
        <end position="750"/>
    </location>
</feature>
<name>A0A6V2BBC7_9STRA</name>
<dbReference type="Pfam" id="PF00642">
    <property type="entry name" value="zf-CCCH"/>
    <property type="match status" value="3"/>
</dbReference>
<dbReference type="EMBL" id="HBNS01005107">
    <property type="protein sequence ID" value="CAE4586411.1"/>
    <property type="molecule type" value="Transcribed_RNA"/>
</dbReference>
<evidence type="ECO:0000256" key="2">
    <source>
        <dbReference type="ARBA" id="ARBA00022771"/>
    </source>
</evidence>
<dbReference type="InterPro" id="IPR000571">
    <property type="entry name" value="Znf_CCCH"/>
</dbReference>
<evidence type="ECO:0000313" key="9">
    <source>
        <dbReference type="EMBL" id="CAE4586411.1"/>
    </source>
</evidence>